<dbReference type="PANTHER" id="PTHR43065">
    <property type="entry name" value="SENSOR HISTIDINE KINASE"/>
    <property type="match status" value="1"/>
</dbReference>
<evidence type="ECO:0000256" key="2">
    <source>
        <dbReference type="ARBA" id="ARBA00012438"/>
    </source>
</evidence>
<evidence type="ECO:0000256" key="1">
    <source>
        <dbReference type="ARBA" id="ARBA00000085"/>
    </source>
</evidence>
<dbReference type="RefSeq" id="WP_006964199.1">
    <property type="nucleotide sequence ID" value="NZ_APJX01000001.1"/>
</dbReference>
<accession>S0G644</accession>
<dbReference type="CDD" id="cd00130">
    <property type="entry name" value="PAS"/>
    <property type="match status" value="1"/>
</dbReference>
<dbReference type="OrthoDB" id="9805967at2"/>
<dbReference type="EC" id="2.7.13.3" evidence="2"/>
<evidence type="ECO:0000256" key="3">
    <source>
        <dbReference type="ARBA" id="ARBA00022553"/>
    </source>
</evidence>
<dbReference type="SMART" id="SM00387">
    <property type="entry name" value="HATPase_c"/>
    <property type="match status" value="1"/>
</dbReference>
<reference evidence="12 13" key="1">
    <citation type="journal article" date="2013" name="Genome Announc.">
        <title>Draft Genome Sequence of Desulfotignum phosphitoxidans DSM 13687 Strain FiPS-3.</title>
        <authorList>
            <person name="Poehlein A."/>
            <person name="Daniel R."/>
            <person name="Simeonova D.D."/>
        </authorList>
    </citation>
    <scope>NUCLEOTIDE SEQUENCE [LARGE SCALE GENOMIC DNA]</scope>
    <source>
        <strain evidence="12 13">DSM 13687</strain>
    </source>
</reference>
<sequence length="383" mass="42092">MRTELEKMKKKLQQSNAFLNNLIKSAVDGIIASDMTGEILIFNDAACDISGYAANEVIGKLDIRNIYPDDVAANIMKLLRSDAYGEKGTLRSFRTKIQKKTGEKIPISINAAIVYDGDKEVATLGFFHDLRETLEIEAELERTNTQLLQAEKMSSIGELAAGVAHQLNNPLGGITLFSQLVMEEYPLPEGAVKGLKRILDNANRCRSIVNELLTFARKTDNKIHPQDIKEILSQTLSLVEDQTLFQNIKIHRDFDEPIPLVPVDVQKIKHVFMNIILNAADAMEGKGDLSLSCWVSPKKDKVFVEIADTGPGIPDDMLLKVFDPFFTTKAPGKGTGLGLSLAYRIVQDHGGNIYAESTVGSGTAFVIELLLSPPDMKGPGHGR</sequence>
<keyword evidence="4 12" id="KW-0808">Transferase</keyword>
<keyword evidence="6 12" id="KW-0418">Kinase</keyword>
<dbReference type="PROSITE" id="PS50109">
    <property type="entry name" value="HIS_KIN"/>
    <property type="match status" value="1"/>
</dbReference>
<dbReference type="GO" id="GO:0000155">
    <property type="term" value="F:phosphorelay sensor kinase activity"/>
    <property type="evidence" value="ECO:0007669"/>
    <property type="project" value="InterPro"/>
</dbReference>
<gene>
    <name evidence="12" type="primary">atoS2</name>
    <name evidence="12" type="ORF">Dpo_1c06050</name>
</gene>
<dbReference type="NCBIfam" id="TIGR00229">
    <property type="entry name" value="sensory_box"/>
    <property type="match status" value="1"/>
</dbReference>
<dbReference type="PROSITE" id="PS50113">
    <property type="entry name" value="PAC"/>
    <property type="match status" value="1"/>
</dbReference>
<dbReference type="InterPro" id="IPR000700">
    <property type="entry name" value="PAS-assoc_C"/>
</dbReference>
<dbReference type="SUPFAM" id="SSF55874">
    <property type="entry name" value="ATPase domain of HSP90 chaperone/DNA topoisomerase II/histidine kinase"/>
    <property type="match status" value="1"/>
</dbReference>
<proteinExistence type="predicted"/>
<dbReference type="CDD" id="cd00082">
    <property type="entry name" value="HisKA"/>
    <property type="match status" value="1"/>
</dbReference>
<dbReference type="Pfam" id="PF02518">
    <property type="entry name" value="HATPase_c"/>
    <property type="match status" value="1"/>
</dbReference>
<comment type="catalytic activity">
    <reaction evidence="1">
        <text>ATP + protein L-histidine = ADP + protein N-phospho-L-histidine.</text>
        <dbReference type="EC" id="2.7.13.3"/>
    </reaction>
</comment>
<dbReference type="InterPro" id="IPR035965">
    <property type="entry name" value="PAS-like_dom_sf"/>
</dbReference>
<dbReference type="Gene3D" id="3.30.565.10">
    <property type="entry name" value="Histidine kinase-like ATPase, C-terminal domain"/>
    <property type="match status" value="1"/>
</dbReference>
<feature type="domain" description="PAC" evidence="11">
    <location>
        <begin position="91"/>
        <end position="142"/>
    </location>
</feature>
<name>S0G644_9BACT</name>
<dbReference type="PROSITE" id="PS50112">
    <property type="entry name" value="PAS"/>
    <property type="match status" value="1"/>
</dbReference>
<dbReference type="SMART" id="SM00091">
    <property type="entry name" value="PAS"/>
    <property type="match status" value="1"/>
</dbReference>
<dbReference type="SUPFAM" id="SSF47384">
    <property type="entry name" value="Homodimeric domain of signal transducing histidine kinase"/>
    <property type="match status" value="1"/>
</dbReference>
<dbReference type="PRINTS" id="PR00344">
    <property type="entry name" value="BCTRLSENSOR"/>
</dbReference>
<evidence type="ECO:0000259" key="9">
    <source>
        <dbReference type="PROSITE" id="PS50109"/>
    </source>
</evidence>
<evidence type="ECO:0000259" key="10">
    <source>
        <dbReference type="PROSITE" id="PS50112"/>
    </source>
</evidence>
<keyword evidence="5" id="KW-0547">Nucleotide-binding</keyword>
<dbReference type="Pfam" id="PF00512">
    <property type="entry name" value="HisKA"/>
    <property type="match status" value="1"/>
</dbReference>
<feature type="domain" description="Histidine kinase" evidence="9">
    <location>
        <begin position="162"/>
        <end position="373"/>
    </location>
</feature>
<dbReference type="Pfam" id="PF00989">
    <property type="entry name" value="PAS"/>
    <property type="match status" value="1"/>
</dbReference>
<evidence type="ECO:0000256" key="4">
    <source>
        <dbReference type="ARBA" id="ARBA00022679"/>
    </source>
</evidence>
<dbReference type="AlphaFoldDB" id="S0G644"/>
<keyword evidence="3" id="KW-0597">Phosphoprotein</keyword>
<keyword evidence="8" id="KW-0902">Two-component regulatory system</keyword>
<evidence type="ECO:0000256" key="7">
    <source>
        <dbReference type="ARBA" id="ARBA00022840"/>
    </source>
</evidence>
<evidence type="ECO:0000259" key="11">
    <source>
        <dbReference type="PROSITE" id="PS50113"/>
    </source>
</evidence>
<dbReference type="EMBL" id="APJX01000001">
    <property type="protein sequence ID" value="EMS81464.1"/>
    <property type="molecule type" value="Genomic_DNA"/>
</dbReference>
<dbReference type="InterPro" id="IPR036890">
    <property type="entry name" value="HATPase_C_sf"/>
</dbReference>
<dbReference type="GO" id="GO:0005524">
    <property type="term" value="F:ATP binding"/>
    <property type="evidence" value="ECO:0007669"/>
    <property type="project" value="UniProtKB-KW"/>
</dbReference>
<feature type="domain" description="PAS" evidence="10">
    <location>
        <begin position="15"/>
        <end position="86"/>
    </location>
</feature>
<dbReference type="PANTHER" id="PTHR43065:SF42">
    <property type="entry name" value="TWO-COMPONENT SENSOR PPRA"/>
    <property type="match status" value="1"/>
</dbReference>
<dbReference type="InterPro" id="IPR003661">
    <property type="entry name" value="HisK_dim/P_dom"/>
</dbReference>
<evidence type="ECO:0000256" key="6">
    <source>
        <dbReference type="ARBA" id="ARBA00022777"/>
    </source>
</evidence>
<evidence type="ECO:0000313" key="12">
    <source>
        <dbReference type="EMBL" id="EMS81464.1"/>
    </source>
</evidence>
<dbReference type="InterPro" id="IPR000014">
    <property type="entry name" value="PAS"/>
</dbReference>
<dbReference type="InterPro" id="IPR005467">
    <property type="entry name" value="His_kinase_dom"/>
</dbReference>
<dbReference type="GO" id="GO:0006355">
    <property type="term" value="P:regulation of DNA-templated transcription"/>
    <property type="evidence" value="ECO:0007669"/>
    <property type="project" value="InterPro"/>
</dbReference>
<protein>
    <recommendedName>
        <fullName evidence="2">histidine kinase</fullName>
        <ecNumber evidence="2">2.7.13.3</ecNumber>
    </recommendedName>
</protein>
<dbReference type="SUPFAM" id="SSF55785">
    <property type="entry name" value="PYP-like sensor domain (PAS domain)"/>
    <property type="match status" value="1"/>
</dbReference>
<dbReference type="InterPro" id="IPR013767">
    <property type="entry name" value="PAS_fold"/>
</dbReference>
<dbReference type="InterPro" id="IPR003594">
    <property type="entry name" value="HATPase_dom"/>
</dbReference>
<dbReference type="SMART" id="SM00388">
    <property type="entry name" value="HisKA"/>
    <property type="match status" value="1"/>
</dbReference>
<comment type="caution">
    <text evidence="12">The sequence shown here is derived from an EMBL/GenBank/DDBJ whole genome shotgun (WGS) entry which is preliminary data.</text>
</comment>
<keyword evidence="7" id="KW-0067">ATP-binding</keyword>
<dbReference type="Gene3D" id="1.10.287.130">
    <property type="match status" value="1"/>
</dbReference>
<evidence type="ECO:0000313" key="13">
    <source>
        <dbReference type="Proteomes" id="UP000014216"/>
    </source>
</evidence>
<keyword evidence="13" id="KW-1185">Reference proteome</keyword>
<organism evidence="12 13">
    <name type="scientific">Desulfotignum phosphitoxidans DSM 13687</name>
    <dbReference type="NCBI Taxonomy" id="1286635"/>
    <lineage>
        <taxon>Bacteria</taxon>
        <taxon>Pseudomonadati</taxon>
        <taxon>Thermodesulfobacteriota</taxon>
        <taxon>Desulfobacteria</taxon>
        <taxon>Desulfobacterales</taxon>
        <taxon>Desulfobacteraceae</taxon>
        <taxon>Desulfotignum</taxon>
    </lineage>
</organism>
<dbReference type="Gene3D" id="3.30.450.20">
    <property type="entry name" value="PAS domain"/>
    <property type="match status" value="1"/>
</dbReference>
<dbReference type="InterPro" id="IPR004358">
    <property type="entry name" value="Sig_transdc_His_kin-like_C"/>
</dbReference>
<evidence type="ECO:0000256" key="5">
    <source>
        <dbReference type="ARBA" id="ARBA00022741"/>
    </source>
</evidence>
<dbReference type="InterPro" id="IPR036097">
    <property type="entry name" value="HisK_dim/P_sf"/>
</dbReference>
<dbReference type="Proteomes" id="UP000014216">
    <property type="component" value="Unassembled WGS sequence"/>
</dbReference>
<evidence type="ECO:0000256" key="8">
    <source>
        <dbReference type="ARBA" id="ARBA00023012"/>
    </source>
</evidence>